<keyword evidence="2" id="KW-1185">Reference proteome</keyword>
<evidence type="ECO:0000313" key="1">
    <source>
        <dbReference type="EMBL" id="KAF9654389.1"/>
    </source>
</evidence>
<gene>
    <name evidence="1" type="ORF">BDM02DRAFT_3182188</name>
</gene>
<evidence type="ECO:0000313" key="2">
    <source>
        <dbReference type="Proteomes" id="UP000886501"/>
    </source>
</evidence>
<comment type="caution">
    <text evidence="1">The sequence shown here is derived from an EMBL/GenBank/DDBJ whole genome shotgun (WGS) entry which is preliminary data.</text>
</comment>
<proteinExistence type="predicted"/>
<protein>
    <submittedName>
        <fullName evidence="1">Uncharacterized protein</fullName>
    </submittedName>
</protein>
<sequence>MASPLLKAVTEGDFNAVLAILQTAPSADIELADQSGSTPLVEAIQKGHVEIVRVLLDNGADPTHTANHNTPLVNLTTDPAIQELISNALQSRSYGIQAQGHLAVQEQIYSHEGGNEPPKAYYPLPGAYYYPGPPPPFPDSAMPYYPPHLSGDPSIGNLPPPEIARMIPCRYFPACRYGSSCMFAHPTTPGGYGHMPIPTPYPHHYDPMNAPPYPPQNYYPGSPPFQSPIHPMSMTSPHSPPVPGPQAPPMHARTSSDSVTSTSAGFPGPGPVNYGPVPSGPYPPHPGQASVMGPVPPQHQVPPPPPGQQGPPQPYPTSAQQGLVPPFPVPSDTGYPQIPTDGSVPQNPPGSRSGEEGFVGGHIPPNGPGFRRPGLRKNSYASKKPACLFFPSGRCRNGNDCRFPHILPENNGFGPGRMGSKPRYPLNGVTNSVTNLEEKFSRMNVREQDENRTHSSTGHSSRSQSSERRKQLGQQNGFHTNGKKQHIKAQRVPTFDEFPTLNGASTNNSPKASGPNGLTAAQVLQAPPPFRPKEGSRIPSPDQNVNNDTSKVAKATSEVNEKQLPNVTPPVEKIPLSFAAVTTSGAAKEVSVGA</sequence>
<reference evidence="1" key="1">
    <citation type="submission" date="2019-10" db="EMBL/GenBank/DDBJ databases">
        <authorList>
            <consortium name="DOE Joint Genome Institute"/>
            <person name="Kuo A."/>
            <person name="Miyauchi S."/>
            <person name="Kiss E."/>
            <person name="Drula E."/>
            <person name="Kohler A."/>
            <person name="Sanchez-Garcia M."/>
            <person name="Andreopoulos B."/>
            <person name="Barry K.W."/>
            <person name="Bonito G."/>
            <person name="Buee M."/>
            <person name="Carver A."/>
            <person name="Chen C."/>
            <person name="Cichocki N."/>
            <person name="Clum A."/>
            <person name="Culley D."/>
            <person name="Crous P.W."/>
            <person name="Fauchery L."/>
            <person name="Girlanda M."/>
            <person name="Hayes R."/>
            <person name="Keri Z."/>
            <person name="Labutti K."/>
            <person name="Lipzen A."/>
            <person name="Lombard V."/>
            <person name="Magnuson J."/>
            <person name="Maillard F."/>
            <person name="Morin E."/>
            <person name="Murat C."/>
            <person name="Nolan M."/>
            <person name="Ohm R."/>
            <person name="Pangilinan J."/>
            <person name="Pereira M."/>
            <person name="Perotto S."/>
            <person name="Peter M."/>
            <person name="Riley R."/>
            <person name="Sitrit Y."/>
            <person name="Stielow B."/>
            <person name="Szollosi G."/>
            <person name="Zifcakova L."/>
            <person name="Stursova M."/>
            <person name="Spatafora J.W."/>
            <person name="Tedersoo L."/>
            <person name="Vaario L.-M."/>
            <person name="Yamada A."/>
            <person name="Yan M."/>
            <person name="Wang P."/>
            <person name="Xu J."/>
            <person name="Bruns T."/>
            <person name="Baldrian P."/>
            <person name="Vilgalys R."/>
            <person name="Henrissat B."/>
            <person name="Grigoriev I.V."/>
            <person name="Hibbett D."/>
            <person name="Nagy L.G."/>
            <person name="Martin F.M."/>
        </authorList>
    </citation>
    <scope>NUCLEOTIDE SEQUENCE</scope>
    <source>
        <strain evidence="1">P2</strain>
    </source>
</reference>
<name>A0ACB6ZXY0_THEGA</name>
<dbReference type="EMBL" id="MU117961">
    <property type="protein sequence ID" value="KAF9654389.1"/>
    <property type="molecule type" value="Genomic_DNA"/>
</dbReference>
<accession>A0ACB6ZXY0</accession>
<reference evidence="1" key="2">
    <citation type="journal article" date="2020" name="Nat. Commun.">
        <title>Large-scale genome sequencing of mycorrhizal fungi provides insights into the early evolution of symbiotic traits.</title>
        <authorList>
            <person name="Miyauchi S."/>
            <person name="Kiss E."/>
            <person name="Kuo A."/>
            <person name="Drula E."/>
            <person name="Kohler A."/>
            <person name="Sanchez-Garcia M."/>
            <person name="Morin E."/>
            <person name="Andreopoulos B."/>
            <person name="Barry K.W."/>
            <person name="Bonito G."/>
            <person name="Buee M."/>
            <person name="Carver A."/>
            <person name="Chen C."/>
            <person name="Cichocki N."/>
            <person name="Clum A."/>
            <person name="Culley D."/>
            <person name="Crous P.W."/>
            <person name="Fauchery L."/>
            <person name="Girlanda M."/>
            <person name="Hayes R.D."/>
            <person name="Keri Z."/>
            <person name="LaButti K."/>
            <person name="Lipzen A."/>
            <person name="Lombard V."/>
            <person name="Magnuson J."/>
            <person name="Maillard F."/>
            <person name="Murat C."/>
            <person name="Nolan M."/>
            <person name="Ohm R.A."/>
            <person name="Pangilinan J."/>
            <person name="Pereira M.F."/>
            <person name="Perotto S."/>
            <person name="Peter M."/>
            <person name="Pfister S."/>
            <person name="Riley R."/>
            <person name="Sitrit Y."/>
            <person name="Stielow J.B."/>
            <person name="Szollosi G."/>
            <person name="Zifcakova L."/>
            <person name="Stursova M."/>
            <person name="Spatafora J.W."/>
            <person name="Tedersoo L."/>
            <person name="Vaario L.M."/>
            <person name="Yamada A."/>
            <person name="Yan M."/>
            <person name="Wang P."/>
            <person name="Xu J."/>
            <person name="Bruns T."/>
            <person name="Baldrian P."/>
            <person name="Vilgalys R."/>
            <person name="Dunand C."/>
            <person name="Henrissat B."/>
            <person name="Grigoriev I.V."/>
            <person name="Hibbett D."/>
            <person name="Nagy L.G."/>
            <person name="Martin F.M."/>
        </authorList>
    </citation>
    <scope>NUCLEOTIDE SEQUENCE</scope>
    <source>
        <strain evidence="1">P2</strain>
    </source>
</reference>
<dbReference type="Proteomes" id="UP000886501">
    <property type="component" value="Unassembled WGS sequence"/>
</dbReference>
<organism evidence="1 2">
    <name type="scientific">Thelephora ganbajun</name>
    <name type="common">Ganba fungus</name>
    <dbReference type="NCBI Taxonomy" id="370292"/>
    <lineage>
        <taxon>Eukaryota</taxon>
        <taxon>Fungi</taxon>
        <taxon>Dikarya</taxon>
        <taxon>Basidiomycota</taxon>
        <taxon>Agaricomycotina</taxon>
        <taxon>Agaricomycetes</taxon>
        <taxon>Thelephorales</taxon>
        <taxon>Thelephoraceae</taxon>
        <taxon>Thelephora</taxon>
    </lineage>
</organism>